<reference evidence="3" key="1">
    <citation type="journal article" date="2021" name="PeerJ">
        <title>Extensive microbial diversity within the chicken gut microbiome revealed by metagenomics and culture.</title>
        <authorList>
            <person name="Gilroy R."/>
            <person name="Ravi A."/>
            <person name="Getino M."/>
            <person name="Pursley I."/>
            <person name="Horton D.L."/>
            <person name="Alikhan N.F."/>
            <person name="Baker D."/>
            <person name="Gharbi K."/>
            <person name="Hall N."/>
            <person name="Watson M."/>
            <person name="Adriaenssens E.M."/>
            <person name="Foster-Nyarko E."/>
            <person name="Jarju S."/>
            <person name="Secka A."/>
            <person name="Antonio M."/>
            <person name="Oren A."/>
            <person name="Chaudhuri R.R."/>
            <person name="La Ragione R."/>
            <person name="Hildebrand F."/>
            <person name="Pallen M.J."/>
        </authorList>
    </citation>
    <scope>NUCLEOTIDE SEQUENCE</scope>
    <source>
        <strain evidence="3">1068</strain>
    </source>
</reference>
<sequence>MKAELLAPAGSMEGLKAVINAGADAVYIGGTMFGARAYADNPDTGEMLEAIDYTHIHGKKLYMTVNTLLKNRELYGQLYDFMAPFYSQGLDGVIIQDLGVLDFLKKEFPGLPLHASTQMAITGPRGAELLREAGVSRIVTARELSLKEIEEIHRQTGMEIESFVHGALCYCYSGMCLFSSMLGGRSGNRGRCAQPCRLPYSAYEGEKVLNSQKDAYLLSPKDMCTIELLPEILKAGVYSLKIEGRMKRPEYGAGVTAIYRKYLDLLEKNPKAYKVEQEDYRQLLDLYQRDGFNQGYYRQHNGRNMMAVFNEKEQNRRQKISGKRNEELFSRLRREYLEIKKQEKIHGNLILFSGAPAILDLDFRNVHVQVQGQEAQKAKKQPLTEERLRGQMEKTGDTPFCFEELEVCTDQQSFLPMQSLNQLRRQGLEQLQEEYLKQFKRQLGERRPDREPERETRGTADENPRLKDGLKIYADLHTREQLKAALESPWLTGIYGEISLFSDKELEKSVTEVAHRARQTGKEFYLAMPHILREGRFEGKEEIFQRLGEQTDGFLVRNLEELGYLKKLGLLQKTICDSSVYSFNDQAQKFLENLGVKRTTLPLELNSREIGGKFNHNSEMVVYGYYPMMVSAQCLKKTCGRCDRKPGEIWLKDRKGQRFLTKSYCEFCYNVIYNSVPTGLLEEAGEIMKTGVQAVRLNFTQEGYRETGKLLELFGQAYGQKTQNKKKITRQEIPAFTRGHFRRGVE</sequence>
<dbReference type="InterPro" id="IPR051454">
    <property type="entry name" value="RNA/ubiquinone_mod_enzymes"/>
</dbReference>
<accession>A0A9D2FTK8</accession>
<dbReference type="EMBL" id="DXBG01000260">
    <property type="protein sequence ID" value="HIZ66417.1"/>
    <property type="molecule type" value="Genomic_DNA"/>
</dbReference>
<feature type="domain" description="Peptidase U32 collagenase" evidence="2">
    <location>
        <begin position="324"/>
        <end position="434"/>
    </location>
</feature>
<dbReference type="AlphaFoldDB" id="A0A9D2FTK8"/>
<comment type="caution">
    <text evidence="3">The sequence shown here is derived from an EMBL/GenBank/DDBJ whole genome shotgun (WGS) entry which is preliminary data.</text>
</comment>
<dbReference type="Proteomes" id="UP000824056">
    <property type="component" value="Unassembled WGS sequence"/>
</dbReference>
<protein>
    <submittedName>
        <fullName evidence="3">U32 family peptidase</fullName>
    </submittedName>
</protein>
<feature type="region of interest" description="Disordered" evidence="1">
    <location>
        <begin position="440"/>
        <end position="466"/>
    </location>
</feature>
<evidence type="ECO:0000313" key="4">
    <source>
        <dbReference type="Proteomes" id="UP000824056"/>
    </source>
</evidence>
<evidence type="ECO:0000256" key="1">
    <source>
        <dbReference type="SAM" id="MobiDB-lite"/>
    </source>
</evidence>
<evidence type="ECO:0000313" key="3">
    <source>
        <dbReference type="EMBL" id="HIZ66417.1"/>
    </source>
</evidence>
<name>A0A9D2FTK8_9FIRM</name>
<dbReference type="InterPro" id="IPR001539">
    <property type="entry name" value="Peptidase_U32"/>
</dbReference>
<dbReference type="PANTHER" id="PTHR30217">
    <property type="entry name" value="PEPTIDASE U32 FAMILY"/>
    <property type="match status" value="1"/>
</dbReference>
<gene>
    <name evidence="3" type="ORF">H9809_11070</name>
</gene>
<organism evidence="3 4">
    <name type="scientific">Candidatus Blautia pullicola</name>
    <dbReference type="NCBI Taxonomy" id="2838498"/>
    <lineage>
        <taxon>Bacteria</taxon>
        <taxon>Bacillati</taxon>
        <taxon>Bacillota</taxon>
        <taxon>Clostridia</taxon>
        <taxon>Lachnospirales</taxon>
        <taxon>Lachnospiraceae</taxon>
        <taxon>Blautia</taxon>
    </lineage>
</organism>
<reference evidence="3" key="2">
    <citation type="submission" date="2021-04" db="EMBL/GenBank/DDBJ databases">
        <authorList>
            <person name="Gilroy R."/>
        </authorList>
    </citation>
    <scope>NUCLEOTIDE SEQUENCE</scope>
    <source>
        <strain evidence="3">1068</strain>
    </source>
</reference>
<dbReference type="InterPro" id="IPR020988">
    <property type="entry name" value="Pept_U32_collagenase"/>
</dbReference>
<dbReference type="Pfam" id="PF12392">
    <property type="entry name" value="DUF3656"/>
    <property type="match status" value="1"/>
</dbReference>
<proteinExistence type="predicted"/>
<evidence type="ECO:0000259" key="2">
    <source>
        <dbReference type="Pfam" id="PF12392"/>
    </source>
</evidence>
<dbReference type="PANTHER" id="PTHR30217:SF10">
    <property type="entry name" value="23S RRNA 5-HYDROXYCYTIDINE C2501 SYNTHASE"/>
    <property type="match status" value="1"/>
</dbReference>
<dbReference type="Pfam" id="PF01136">
    <property type="entry name" value="Peptidase_U32"/>
    <property type="match status" value="1"/>
</dbReference>